<keyword evidence="3" id="KW-1185">Reference proteome</keyword>
<dbReference type="AlphaFoldDB" id="A0AAV7VU94"/>
<dbReference type="Proteomes" id="UP001066276">
    <property type="component" value="Chromosome 2_1"/>
</dbReference>
<protein>
    <submittedName>
        <fullName evidence="2">Uncharacterized protein</fullName>
    </submittedName>
</protein>
<sequence>MPEGALVRVGPGGERGAESARREAAPRDGEPSSGRSLGLLEPGAVFLTPRPGAPSEGPEERGWVLPAADESRRQLGPEEDRWARGWPRG</sequence>
<proteinExistence type="predicted"/>
<evidence type="ECO:0000313" key="3">
    <source>
        <dbReference type="Proteomes" id="UP001066276"/>
    </source>
</evidence>
<feature type="region of interest" description="Disordered" evidence="1">
    <location>
        <begin position="1"/>
        <end position="89"/>
    </location>
</feature>
<evidence type="ECO:0000313" key="2">
    <source>
        <dbReference type="EMBL" id="KAJ1204136.1"/>
    </source>
</evidence>
<name>A0AAV7VU94_PLEWA</name>
<organism evidence="2 3">
    <name type="scientific">Pleurodeles waltl</name>
    <name type="common">Iberian ribbed newt</name>
    <dbReference type="NCBI Taxonomy" id="8319"/>
    <lineage>
        <taxon>Eukaryota</taxon>
        <taxon>Metazoa</taxon>
        <taxon>Chordata</taxon>
        <taxon>Craniata</taxon>
        <taxon>Vertebrata</taxon>
        <taxon>Euteleostomi</taxon>
        <taxon>Amphibia</taxon>
        <taxon>Batrachia</taxon>
        <taxon>Caudata</taxon>
        <taxon>Salamandroidea</taxon>
        <taxon>Salamandridae</taxon>
        <taxon>Pleurodelinae</taxon>
        <taxon>Pleurodeles</taxon>
    </lineage>
</organism>
<feature type="compositionally biased region" description="Basic and acidic residues" evidence="1">
    <location>
        <begin position="15"/>
        <end position="30"/>
    </location>
</feature>
<gene>
    <name evidence="2" type="ORF">NDU88_007917</name>
</gene>
<reference evidence="2" key="1">
    <citation type="journal article" date="2022" name="bioRxiv">
        <title>Sequencing and chromosome-scale assembly of the giantPleurodeles waltlgenome.</title>
        <authorList>
            <person name="Brown T."/>
            <person name="Elewa A."/>
            <person name="Iarovenko S."/>
            <person name="Subramanian E."/>
            <person name="Araus A.J."/>
            <person name="Petzold A."/>
            <person name="Susuki M."/>
            <person name="Suzuki K.-i.T."/>
            <person name="Hayashi T."/>
            <person name="Toyoda A."/>
            <person name="Oliveira C."/>
            <person name="Osipova E."/>
            <person name="Leigh N.D."/>
            <person name="Simon A."/>
            <person name="Yun M.H."/>
        </authorList>
    </citation>
    <scope>NUCLEOTIDE SEQUENCE</scope>
    <source>
        <strain evidence="2">20211129_DDA</strain>
        <tissue evidence="2">Liver</tissue>
    </source>
</reference>
<evidence type="ECO:0000256" key="1">
    <source>
        <dbReference type="SAM" id="MobiDB-lite"/>
    </source>
</evidence>
<dbReference type="EMBL" id="JANPWB010000003">
    <property type="protein sequence ID" value="KAJ1204136.1"/>
    <property type="molecule type" value="Genomic_DNA"/>
</dbReference>
<feature type="compositionally biased region" description="Basic and acidic residues" evidence="1">
    <location>
        <begin position="69"/>
        <end position="83"/>
    </location>
</feature>
<comment type="caution">
    <text evidence="2">The sequence shown here is derived from an EMBL/GenBank/DDBJ whole genome shotgun (WGS) entry which is preliminary data.</text>
</comment>
<accession>A0AAV7VU94</accession>